<evidence type="ECO:0000256" key="7">
    <source>
        <dbReference type="ARBA" id="ARBA00022842"/>
    </source>
</evidence>
<dbReference type="CDD" id="cd00143">
    <property type="entry name" value="PP2Cc"/>
    <property type="match status" value="1"/>
</dbReference>
<keyword evidence="7" id="KW-0460">Magnesium</keyword>
<feature type="domain" description="PPM-type phosphatase" evidence="13">
    <location>
        <begin position="48"/>
        <end position="294"/>
    </location>
</feature>
<dbReference type="GO" id="GO:0004722">
    <property type="term" value="F:protein serine/threonine phosphatase activity"/>
    <property type="evidence" value="ECO:0000318"/>
    <property type="project" value="GO_Central"/>
</dbReference>
<comment type="cofactor">
    <cofactor evidence="2">
        <name>Mg(2+)</name>
        <dbReference type="ChEBI" id="CHEBI:18420"/>
    </cofactor>
</comment>
<dbReference type="Pfam" id="PF00481">
    <property type="entry name" value="PP2C"/>
    <property type="match status" value="1"/>
</dbReference>
<sequence length="300" mass="32472">MCVKSDPLNKHKSMGYLDSVISSANPNLPGCGVSPVTGGGLSQDSKFSYGYASSPGKRSSMEDFYETRIEGVNGKQIGLFGVFDGHGGARAAEYVKHNLFTNLLKHPKFISDTKSAIAEAYSHTDKEFLKSENNQMKDAGSTASTAIIVGSRLLVANVGDSRAVICRGGNAYPVSRDHKPDQSDERRRIEDAGGFVMWAGTWRVGGVLAVSRAFGDRLLKKFVVADPEIEEEKIDESLEFLILASDGLWDVVTNDEAVAMIKPIQSPEDAAKMLMQEASQRGSADNITVVVVRFLDTQDA</sequence>
<evidence type="ECO:0000256" key="12">
    <source>
        <dbReference type="RuleBase" id="RU003465"/>
    </source>
</evidence>
<evidence type="ECO:0000256" key="8">
    <source>
        <dbReference type="ARBA" id="ARBA00022912"/>
    </source>
</evidence>
<dbReference type="GO" id="GO:0046872">
    <property type="term" value="F:metal ion binding"/>
    <property type="evidence" value="ECO:0007669"/>
    <property type="project" value="UniProtKB-KW"/>
</dbReference>
<dbReference type="InterPro" id="IPR015655">
    <property type="entry name" value="PP2C"/>
</dbReference>
<keyword evidence="8 12" id="KW-0904">Protein phosphatase</keyword>
<evidence type="ECO:0000313" key="14">
    <source>
        <dbReference type="EMBL" id="KAJ0203864.1"/>
    </source>
</evidence>
<dbReference type="InterPro" id="IPR000222">
    <property type="entry name" value="PP2C_BS"/>
</dbReference>
<dbReference type="PROSITE" id="PS51746">
    <property type="entry name" value="PPM_2"/>
    <property type="match status" value="1"/>
</dbReference>
<dbReference type="PROSITE" id="PS01032">
    <property type="entry name" value="PPM_1"/>
    <property type="match status" value="1"/>
</dbReference>
<comment type="caution">
    <text evidence="14">The sequence shown here is derived from an EMBL/GenBank/DDBJ whole genome shotgun (WGS) entry which is preliminary data.</text>
</comment>
<evidence type="ECO:0000256" key="10">
    <source>
        <dbReference type="ARBA" id="ARBA00047761"/>
    </source>
</evidence>
<dbReference type="PANTHER" id="PTHR47992">
    <property type="entry name" value="PROTEIN PHOSPHATASE"/>
    <property type="match status" value="1"/>
</dbReference>
<gene>
    <name evidence="14" type="ORF">LSAT_V11C500266390</name>
</gene>
<evidence type="ECO:0000256" key="4">
    <source>
        <dbReference type="ARBA" id="ARBA00013081"/>
    </source>
</evidence>
<evidence type="ECO:0000256" key="5">
    <source>
        <dbReference type="ARBA" id="ARBA00022723"/>
    </source>
</evidence>
<comment type="catalytic activity">
    <reaction evidence="10">
        <text>O-phospho-L-seryl-[protein] + H2O = L-seryl-[protein] + phosphate</text>
        <dbReference type="Rhea" id="RHEA:20629"/>
        <dbReference type="Rhea" id="RHEA-COMP:9863"/>
        <dbReference type="Rhea" id="RHEA-COMP:11604"/>
        <dbReference type="ChEBI" id="CHEBI:15377"/>
        <dbReference type="ChEBI" id="CHEBI:29999"/>
        <dbReference type="ChEBI" id="CHEBI:43474"/>
        <dbReference type="ChEBI" id="CHEBI:83421"/>
        <dbReference type="EC" id="3.1.3.16"/>
    </reaction>
</comment>
<keyword evidence="5" id="KW-0479">Metal-binding</keyword>
<evidence type="ECO:0000313" key="15">
    <source>
        <dbReference type="Proteomes" id="UP000235145"/>
    </source>
</evidence>
<evidence type="ECO:0000256" key="11">
    <source>
        <dbReference type="ARBA" id="ARBA00048336"/>
    </source>
</evidence>
<dbReference type="SMART" id="SM00331">
    <property type="entry name" value="PP2C_SIG"/>
    <property type="match status" value="1"/>
</dbReference>
<dbReference type="InterPro" id="IPR001932">
    <property type="entry name" value="PPM-type_phosphatase-like_dom"/>
</dbReference>
<name>A0A9R1VEM4_LACSA</name>
<comment type="similarity">
    <text evidence="3 12">Belongs to the PP2C family.</text>
</comment>
<keyword evidence="15" id="KW-1185">Reference proteome</keyword>
<protein>
    <recommendedName>
        <fullName evidence="4">protein-serine/threonine phosphatase</fullName>
        <ecNumber evidence="4">3.1.3.16</ecNumber>
    </recommendedName>
</protein>
<evidence type="ECO:0000256" key="6">
    <source>
        <dbReference type="ARBA" id="ARBA00022801"/>
    </source>
</evidence>
<keyword evidence="9" id="KW-0464">Manganese</keyword>
<dbReference type="GO" id="GO:1902531">
    <property type="term" value="P:regulation of intracellular signal transduction"/>
    <property type="evidence" value="ECO:0000318"/>
    <property type="project" value="GO_Central"/>
</dbReference>
<dbReference type="InterPro" id="IPR036457">
    <property type="entry name" value="PPM-type-like_dom_sf"/>
</dbReference>
<dbReference type="AlphaFoldDB" id="A0A9R1VEM4"/>
<dbReference type="FunFam" id="3.60.40.10:FF:000011">
    <property type="entry name" value="probable protein phosphatase 2C 59"/>
    <property type="match status" value="1"/>
</dbReference>
<evidence type="ECO:0000259" key="13">
    <source>
        <dbReference type="PROSITE" id="PS51746"/>
    </source>
</evidence>
<dbReference type="Proteomes" id="UP000235145">
    <property type="component" value="Unassembled WGS sequence"/>
</dbReference>
<comment type="catalytic activity">
    <reaction evidence="11">
        <text>O-phospho-L-threonyl-[protein] + H2O = L-threonyl-[protein] + phosphate</text>
        <dbReference type="Rhea" id="RHEA:47004"/>
        <dbReference type="Rhea" id="RHEA-COMP:11060"/>
        <dbReference type="Rhea" id="RHEA-COMP:11605"/>
        <dbReference type="ChEBI" id="CHEBI:15377"/>
        <dbReference type="ChEBI" id="CHEBI:30013"/>
        <dbReference type="ChEBI" id="CHEBI:43474"/>
        <dbReference type="ChEBI" id="CHEBI:61977"/>
        <dbReference type="EC" id="3.1.3.16"/>
    </reaction>
</comment>
<dbReference type="SUPFAM" id="SSF81606">
    <property type="entry name" value="PP2C-like"/>
    <property type="match status" value="1"/>
</dbReference>
<proteinExistence type="inferred from homology"/>
<evidence type="ECO:0000256" key="9">
    <source>
        <dbReference type="ARBA" id="ARBA00023211"/>
    </source>
</evidence>
<evidence type="ECO:0000256" key="2">
    <source>
        <dbReference type="ARBA" id="ARBA00001946"/>
    </source>
</evidence>
<dbReference type="SMART" id="SM00332">
    <property type="entry name" value="PP2Cc"/>
    <property type="match status" value="1"/>
</dbReference>
<organism evidence="14 15">
    <name type="scientific">Lactuca sativa</name>
    <name type="common">Garden lettuce</name>
    <dbReference type="NCBI Taxonomy" id="4236"/>
    <lineage>
        <taxon>Eukaryota</taxon>
        <taxon>Viridiplantae</taxon>
        <taxon>Streptophyta</taxon>
        <taxon>Embryophyta</taxon>
        <taxon>Tracheophyta</taxon>
        <taxon>Spermatophyta</taxon>
        <taxon>Magnoliopsida</taxon>
        <taxon>eudicotyledons</taxon>
        <taxon>Gunneridae</taxon>
        <taxon>Pentapetalae</taxon>
        <taxon>asterids</taxon>
        <taxon>campanulids</taxon>
        <taxon>Asterales</taxon>
        <taxon>Asteraceae</taxon>
        <taxon>Cichorioideae</taxon>
        <taxon>Cichorieae</taxon>
        <taxon>Lactucinae</taxon>
        <taxon>Lactuca</taxon>
    </lineage>
</organism>
<dbReference type="EC" id="3.1.3.16" evidence="4"/>
<accession>A0A9R1VEM4</accession>
<evidence type="ECO:0000256" key="1">
    <source>
        <dbReference type="ARBA" id="ARBA00001936"/>
    </source>
</evidence>
<reference evidence="14 15" key="1">
    <citation type="journal article" date="2017" name="Nat. Commun.">
        <title>Genome assembly with in vitro proximity ligation data and whole-genome triplication in lettuce.</title>
        <authorList>
            <person name="Reyes-Chin-Wo S."/>
            <person name="Wang Z."/>
            <person name="Yang X."/>
            <person name="Kozik A."/>
            <person name="Arikit S."/>
            <person name="Song C."/>
            <person name="Xia L."/>
            <person name="Froenicke L."/>
            <person name="Lavelle D.O."/>
            <person name="Truco M.J."/>
            <person name="Xia R."/>
            <person name="Zhu S."/>
            <person name="Xu C."/>
            <person name="Xu H."/>
            <person name="Xu X."/>
            <person name="Cox K."/>
            <person name="Korf I."/>
            <person name="Meyers B.C."/>
            <person name="Michelmore R.W."/>
        </authorList>
    </citation>
    <scope>NUCLEOTIDE SEQUENCE [LARGE SCALE GENOMIC DNA]</scope>
    <source>
        <strain evidence="15">cv. Salinas</strain>
        <tissue evidence="14">Seedlings</tissue>
    </source>
</reference>
<dbReference type="Gene3D" id="3.60.40.10">
    <property type="entry name" value="PPM-type phosphatase domain"/>
    <property type="match status" value="1"/>
</dbReference>
<keyword evidence="6 12" id="KW-0378">Hydrolase</keyword>
<evidence type="ECO:0000256" key="3">
    <source>
        <dbReference type="ARBA" id="ARBA00006702"/>
    </source>
</evidence>
<comment type="cofactor">
    <cofactor evidence="1">
        <name>Mn(2+)</name>
        <dbReference type="ChEBI" id="CHEBI:29035"/>
    </cofactor>
</comment>
<dbReference type="EMBL" id="NBSK02000005">
    <property type="protein sequence ID" value="KAJ0203864.1"/>
    <property type="molecule type" value="Genomic_DNA"/>
</dbReference>